<reference evidence="1 2" key="1">
    <citation type="journal article" date="2021" name="Arch. Microbiol.">
        <title>Harenicola maris gen. nov., sp. nov. isolated from the Sea of Japan shallow sediments.</title>
        <authorList>
            <person name="Romanenko L.A."/>
            <person name="Kurilenko V.V."/>
            <person name="Chernysheva N.Y."/>
            <person name="Tekutyeva L.A."/>
            <person name="Velansky P.V."/>
            <person name="Svetashev V.I."/>
            <person name="Isaeva M.P."/>
        </authorList>
    </citation>
    <scope>NUCLEOTIDE SEQUENCE [LARGE SCALE GENOMIC DNA]</scope>
    <source>
        <strain evidence="1 2">KMM 3653</strain>
    </source>
</reference>
<evidence type="ECO:0000313" key="2">
    <source>
        <dbReference type="Proteomes" id="UP001315686"/>
    </source>
</evidence>
<protein>
    <submittedName>
        <fullName evidence="1">Uncharacterized protein</fullName>
    </submittedName>
</protein>
<dbReference type="Proteomes" id="UP001315686">
    <property type="component" value="Unassembled WGS sequence"/>
</dbReference>
<dbReference type="AlphaFoldDB" id="A0AAP2CT05"/>
<evidence type="ECO:0000313" key="1">
    <source>
        <dbReference type="EMBL" id="MBT0959475.1"/>
    </source>
</evidence>
<comment type="caution">
    <text evidence="1">The sequence shown here is derived from an EMBL/GenBank/DDBJ whole genome shotgun (WGS) entry which is preliminary data.</text>
</comment>
<gene>
    <name evidence="1" type="ORF">IV417_18950</name>
</gene>
<dbReference type="EMBL" id="JADQAZ010000005">
    <property type="protein sequence ID" value="MBT0959475.1"/>
    <property type="molecule type" value="Genomic_DNA"/>
</dbReference>
<organism evidence="1 2">
    <name type="scientific">Harenicola maris</name>
    <dbReference type="NCBI Taxonomy" id="2841044"/>
    <lineage>
        <taxon>Bacteria</taxon>
        <taxon>Pseudomonadati</taxon>
        <taxon>Pseudomonadota</taxon>
        <taxon>Alphaproteobacteria</taxon>
        <taxon>Rhodobacterales</taxon>
        <taxon>Paracoccaceae</taxon>
        <taxon>Harenicola</taxon>
    </lineage>
</organism>
<sequence>MQLSLFDIPAAPRPAETGEVSNDYHLLPATAKQQDYARQIALRANLDLPGDVLSDRRRLSEWIDAHKTARPGGRFANYPSSKQVAFAERVARMKRNPVPPECFRDRALMSKWIDRNR</sequence>
<name>A0AAP2CT05_9RHOB</name>
<proteinExistence type="predicted"/>
<dbReference type="RefSeq" id="WP_327795709.1">
    <property type="nucleotide sequence ID" value="NZ_JADQAZ010000005.1"/>
</dbReference>
<accession>A0AAP2CT05</accession>
<keyword evidence="2" id="KW-1185">Reference proteome</keyword>